<proteinExistence type="predicted"/>
<organism evidence="1 2">
    <name type="scientific">Neophaeococcomyces mojaviensis</name>
    <dbReference type="NCBI Taxonomy" id="3383035"/>
    <lineage>
        <taxon>Eukaryota</taxon>
        <taxon>Fungi</taxon>
        <taxon>Dikarya</taxon>
        <taxon>Ascomycota</taxon>
        <taxon>Pezizomycotina</taxon>
        <taxon>Eurotiomycetes</taxon>
        <taxon>Chaetothyriomycetidae</taxon>
        <taxon>Chaetothyriales</taxon>
        <taxon>Chaetothyriales incertae sedis</taxon>
        <taxon>Neophaeococcomyces</taxon>
    </lineage>
</organism>
<evidence type="ECO:0000313" key="2">
    <source>
        <dbReference type="Proteomes" id="UP001172386"/>
    </source>
</evidence>
<keyword evidence="2" id="KW-1185">Reference proteome</keyword>
<sequence>MPTGPDLPGLQYRKWNAYISLIRGSGHLVHLFAGGGEDAEKALLVFDLLSALTNFGLQQAVYATEISQSSRWNRTMMKTQWDSSGLNAIAAIGYFGVFLAGKEQPEVAVVGLVILEVGTVGVVVMEGVRFGRAYHLEKKTRLLPTKRLNCGYVSRSSAANDMR</sequence>
<evidence type="ECO:0000313" key="1">
    <source>
        <dbReference type="EMBL" id="KAJ9657998.1"/>
    </source>
</evidence>
<accession>A0ACC3A9V6</accession>
<comment type="caution">
    <text evidence="1">The sequence shown here is derived from an EMBL/GenBank/DDBJ whole genome shotgun (WGS) entry which is preliminary data.</text>
</comment>
<dbReference type="EMBL" id="JAPDRQ010000056">
    <property type="protein sequence ID" value="KAJ9657998.1"/>
    <property type="molecule type" value="Genomic_DNA"/>
</dbReference>
<name>A0ACC3A9V6_9EURO</name>
<reference evidence="1" key="1">
    <citation type="submission" date="2022-10" db="EMBL/GenBank/DDBJ databases">
        <title>Culturing micro-colonial fungi from biological soil crusts in the Mojave desert and describing Neophaeococcomyces mojavensis, and introducing the new genera and species Taxawa tesnikishii.</title>
        <authorList>
            <person name="Kurbessoian T."/>
            <person name="Stajich J.E."/>
        </authorList>
    </citation>
    <scope>NUCLEOTIDE SEQUENCE</scope>
    <source>
        <strain evidence="1">JES_112</strain>
    </source>
</reference>
<dbReference type="Proteomes" id="UP001172386">
    <property type="component" value="Unassembled WGS sequence"/>
</dbReference>
<gene>
    <name evidence="1" type="ORF">H2198_003967</name>
</gene>
<protein>
    <submittedName>
        <fullName evidence="1">Uncharacterized protein</fullName>
    </submittedName>
</protein>